<reference evidence="1" key="1">
    <citation type="submission" date="2019-12" db="EMBL/GenBank/DDBJ databases">
        <title>Genome sequencing and annotation of Brassica cretica.</title>
        <authorList>
            <person name="Studholme D.J."/>
            <person name="Sarris P.F."/>
        </authorList>
    </citation>
    <scope>NUCLEOTIDE SEQUENCE</scope>
    <source>
        <strain evidence="1">PFS-001/15</strain>
        <tissue evidence="1">Leaf</tissue>
    </source>
</reference>
<evidence type="ECO:0000313" key="2">
    <source>
        <dbReference type="Proteomes" id="UP000712281"/>
    </source>
</evidence>
<comment type="caution">
    <text evidence="1">The sequence shown here is derived from an EMBL/GenBank/DDBJ whole genome shotgun (WGS) entry which is preliminary data.</text>
</comment>
<protein>
    <submittedName>
        <fullName evidence="1">Uncharacterized protein</fullName>
    </submittedName>
</protein>
<gene>
    <name evidence="1" type="ORF">F2Q68_00000138</name>
</gene>
<name>A0A8S9JPA4_BRACR</name>
<proteinExistence type="predicted"/>
<organism evidence="1 2">
    <name type="scientific">Brassica cretica</name>
    <name type="common">Mustard</name>
    <dbReference type="NCBI Taxonomy" id="69181"/>
    <lineage>
        <taxon>Eukaryota</taxon>
        <taxon>Viridiplantae</taxon>
        <taxon>Streptophyta</taxon>
        <taxon>Embryophyta</taxon>
        <taxon>Tracheophyta</taxon>
        <taxon>Spermatophyta</taxon>
        <taxon>Magnoliopsida</taxon>
        <taxon>eudicotyledons</taxon>
        <taxon>Gunneridae</taxon>
        <taxon>Pentapetalae</taxon>
        <taxon>rosids</taxon>
        <taxon>malvids</taxon>
        <taxon>Brassicales</taxon>
        <taxon>Brassicaceae</taxon>
        <taxon>Brassiceae</taxon>
        <taxon>Brassica</taxon>
    </lineage>
</organism>
<sequence length="87" mass="9903">MVNGAKLGIDLYGRTYERYGPYGHDRPETYHFGHLSTFEECAILGHKVYGPDIHTAKSDHVLGDKARRRACETIQGRKIHLAYSKMP</sequence>
<dbReference type="EMBL" id="QGKW02001660">
    <property type="protein sequence ID" value="KAF2583287.1"/>
    <property type="molecule type" value="Genomic_DNA"/>
</dbReference>
<dbReference type="AlphaFoldDB" id="A0A8S9JPA4"/>
<evidence type="ECO:0000313" key="1">
    <source>
        <dbReference type="EMBL" id="KAF2583287.1"/>
    </source>
</evidence>
<accession>A0A8S9JPA4</accession>
<dbReference type="Proteomes" id="UP000712281">
    <property type="component" value="Unassembled WGS sequence"/>
</dbReference>